<comment type="caution">
    <text evidence="1">The sequence shown here is derived from an EMBL/GenBank/DDBJ whole genome shotgun (WGS) entry which is preliminary data.</text>
</comment>
<sequence>MPAVSTSDEQGPVFQSGGILLSNKRTRTACHWQNQLVANPPK</sequence>
<dbReference type="PATRIC" id="fig|595434.4.peg.2055"/>
<evidence type="ECO:0000313" key="2">
    <source>
        <dbReference type="Proteomes" id="UP000036367"/>
    </source>
</evidence>
<dbReference type="AlphaFoldDB" id="A0A0J1BG52"/>
<reference evidence="1" key="1">
    <citation type="submission" date="2015-05" db="EMBL/GenBank/DDBJ databases">
        <title>Permanent draft genome of Rhodopirellula islandicus K833.</title>
        <authorList>
            <person name="Kizina J."/>
            <person name="Richter M."/>
            <person name="Glockner F.O."/>
            <person name="Harder J."/>
        </authorList>
    </citation>
    <scope>NUCLEOTIDE SEQUENCE [LARGE SCALE GENOMIC DNA]</scope>
    <source>
        <strain evidence="1">K833</strain>
    </source>
</reference>
<organism evidence="1 2">
    <name type="scientific">Rhodopirellula islandica</name>
    <dbReference type="NCBI Taxonomy" id="595434"/>
    <lineage>
        <taxon>Bacteria</taxon>
        <taxon>Pseudomonadati</taxon>
        <taxon>Planctomycetota</taxon>
        <taxon>Planctomycetia</taxon>
        <taxon>Pirellulales</taxon>
        <taxon>Pirellulaceae</taxon>
        <taxon>Rhodopirellula</taxon>
    </lineage>
</organism>
<dbReference type="EMBL" id="LECT01000017">
    <property type="protein sequence ID" value="KLU05515.1"/>
    <property type="molecule type" value="Genomic_DNA"/>
</dbReference>
<protein>
    <submittedName>
        <fullName evidence="1">Uncharacterized protein</fullName>
    </submittedName>
</protein>
<name>A0A0J1BG52_RHOIS</name>
<proteinExistence type="predicted"/>
<evidence type="ECO:0000313" key="1">
    <source>
        <dbReference type="EMBL" id="KLU05515.1"/>
    </source>
</evidence>
<gene>
    <name evidence="1" type="ORF">RISK_002147</name>
</gene>
<keyword evidence="2" id="KW-1185">Reference proteome</keyword>
<dbReference type="STRING" id="595434.RISK_002147"/>
<dbReference type="Proteomes" id="UP000036367">
    <property type="component" value="Unassembled WGS sequence"/>
</dbReference>
<accession>A0A0J1BG52</accession>